<keyword evidence="8 9" id="KW-0472">Membrane</keyword>
<feature type="transmembrane region" description="Helical" evidence="9">
    <location>
        <begin position="66"/>
        <end position="85"/>
    </location>
</feature>
<dbReference type="InterPro" id="IPR059000">
    <property type="entry name" value="ATPase_P-type_domA"/>
</dbReference>
<evidence type="ECO:0000259" key="10">
    <source>
        <dbReference type="SMART" id="SM00831"/>
    </source>
</evidence>
<keyword evidence="6" id="KW-1278">Translocase</keyword>
<dbReference type="Proteomes" id="UP000765802">
    <property type="component" value="Unassembled WGS sequence"/>
</dbReference>
<feature type="transmembrane region" description="Helical" evidence="9">
    <location>
        <begin position="692"/>
        <end position="711"/>
    </location>
</feature>
<keyword evidence="4" id="KW-0547">Nucleotide-binding</keyword>
<dbReference type="InterPro" id="IPR001757">
    <property type="entry name" value="P_typ_ATPase"/>
</dbReference>
<feature type="transmembrane region" description="Helical" evidence="9">
    <location>
        <begin position="212"/>
        <end position="233"/>
    </location>
</feature>
<evidence type="ECO:0000313" key="12">
    <source>
        <dbReference type="Proteomes" id="UP000765802"/>
    </source>
</evidence>
<dbReference type="InterPro" id="IPR044492">
    <property type="entry name" value="P_typ_ATPase_HD_dom"/>
</dbReference>
<dbReference type="Gene3D" id="3.40.1110.10">
    <property type="entry name" value="Calcium-transporting ATPase, cytoplasmic domain N"/>
    <property type="match status" value="1"/>
</dbReference>
<organism evidence="11 12">
    <name type="scientific">Flavihumibacter stibioxidans</name>
    <dbReference type="NCBI Taxonomy" id="1834163"/>
    <lineage>
        <taxon>Bacteria</taxon>
        <taxon>Pseudomonadati</taxon>
        <taxon>Bacteroidota</taxon>
        <taxon>Chitinophagia</taxon>
        <taxon>Chitinophagales</taxon>
        <taxon>Chitinophagaceae</taxon>
        <taxon>Flavihumibacter</taxon>
    </lineage>
</organism>
<sequence>MLATKPLTGLSDTDVASLRLQYGYNEVKEKHTSPIILLLRKFWGLTAWMLEATIVISFLLHKTFDGFVIAGLLLFNGFIGFFNELKAVRTVAAIQQQLQIMVRVLRNGNWKQIPSRELVPGDVVRIRMGDFLTADMQLLEGEIRADKSALTGETALIETKENDILYAGSVAKGGEGTAIVTSIGIQTFFGKTAKLVMTASHKMHMEEVVAKVVRVLFIAVISILAITTAIGLIGGQSFLSILPLILILLVSAVPVGLPAMFTISMAKGSKELAENGLLVSRLSATEDAATLTTLCIDKTGTITKNELTLQEIIAAGTFSKEDVLTYGTMASVKANEDVIDIAFINEAEKQSLLKKAYKQVKFTPFNAILKHTEAVIETDEKTITVAKGAYTAIKNLCGVKEFYLDEKVDEWAHKGFKTIAVAVTERNDQFAFAGIAALYDPPRPDAYEMLAKIKDLGIDIKMLTGDALPIGKEIAEQAGIGNNIVSIADVRSQFANDAGYSAIQTHNGFAEVLPEDKFNIVKKLQLEKQVVGMTGDGVNDAPALKQAEVGIAVKNATDVAKQAASIILLKEGLQQILELIKVGRSIHVRISNYTVNKIAKTIQTILFVCVSFIVTKQFVVATIDMVLMLFLIDFVVLALSVDKVSWSRQPANWNIRPLIKKGIFIGFLLFAECTVWFFFAKSFFNLTDTGTYHSLGFACLFFSGIISILVIRTDKRFYKERISMTLLAIIISDIIIVCILLLLGFKGFSNLPVAAVAATLGFFLFANLIVNDTVKLMMNKSVK</sequence>
<evidence type="ECO:0000256" key="6">
    <source>
        <dbReference type="ARBA" id="ARBA00022967"/>
    </source>
</evidence>
<reference evidence="11 12" key="1">
    <citation type="submission" date="2016-07" db="EMBL/GenBank/DDBJ databases">
        <title>Genome analysis of Flavihumibacter stibioxidans YS-17.</title>
        <authorList>
            <person name="Shi K."/>
            <person name="Han Y."/>
            <person name="Wang G."/>
        </authorList>
    </citation>
    <scope>NUCLEOTIDE SEQUENCE [LARGE SCALE GENOMIC DNA]</scope>
    <source>
        <strain evidence="11 12">YS-17</strain>
    </source>
</reference>
<dbReference type="InterPro" id="IPR006534">
    <property type="entry name" value="P-type_ATPase_IIIA"/>
</dbReference>
<protein>
    <submittedName>
        <fullName evidence="11">Plasma-membrane proton-efflux P-type ATPase</fullName>
    </submittedName>
</protein>
<evidence type="ECO:0000313" key="11">
    <source>
        <dbReference type="EMBL" id="MBC6489660.1"/>
    </source>
</evidence>
<keyword evidence="7 9" id="KW-1133">Transmembrane helix</keyword>
<feature type="transmembrane region" description="Helical" evidence="9">
    <location>
        <begin position="598"/>
        <end position="614"/>
    </location>
</feature>
<dbReference type="Gene3D" id="2.70.150.10">
    <property type="entry name" value="Calcium-transporting ATPase, cytoplasmic transduction domain A"/>
    <property type="match status" value="1"/>
</dbReference>
<evidence type="ECO:0000256" key="7">
    <source>
        <dbReference type="ARBA" id="ARBA00022989"/>
    </source>
</evidence>
<dbReference type="Pfam" id="PF00690">
    <property type="entry name" value="Cation_ATPase_N"/>
    <property type="match status" value="1"/>
</dbReference>
<dbReference type="InterPro" id="IPR008250">
    <property type="entry name" value="ATPase_P-typ_transduc_dom_A_sf"/>
</dbReference>
<evidence type="ECO:0000256" key="5">
    <source>
        <dbReference type="ARBA" id="ARBA00022840"/>
    </source>
</evidence>
<dbReference type="NCBIfam" id="TIGR01647">
    <property type="entry name" value="ATPase-IIIA_H"/>
    <property type="match status" value="1"/>
</dbReference>
<dbReference type="SUPFAM" id="SSF81665">
    <property type="entry name" value="Calcium ATPase, transmembrane domain M"/>
    <property type="match status" value="1"/>
</dbReference>
<dbReference type="NCBIfam" id="TIGR01494">
    <property type="entry name" value="ATPase_P-type"/>
    <property type="match status" value="2"/>
</dbReference>
<gene>
    <name evidence="11" type="ORF">BC349_01665</name>
</gene>
<feature type="transmembrane region" description="Helical" evidence="9">
    <location>
        <begin position="239"/>
        <end position="261"/>
    </location>
</feature>
<feature type="transmembrane region" description="Helical" evidence="9">
    <location>
        <begin position="751"/>
        <end position="770"/>
    </location>
</feature>
<dbReference type="InterPro" id="IPR023298">
    <property type="entry name" value="ATPase_P-typ_TM_dom_sf"/>
</dbReference>
<dbReference type="PRINTS" id="PR00119">
    <property type="entry name" value="CATATPASE"/>
</dbReference>
<evidence type="ECO:0000256" key="1">
    <source>
        <dbReference type="ARBA" id="ARBA00004141"/>
    </source>
</evidence>
<dbReference type="Gene3D" id="3.40.50.1000">
    <property type="entry name" value="HAD superfamily/HAD-like"/>
    <property type="match status" value="1"/>
</dbReference>
<dbReference type="SUPFAM" id="SSF56784">
    <property type="entry name" value="HAD-like"/>
    <property type="match status" value="1"/>
</dbReference>
<dbReference type="InterPro" id="IPR004014">
    <property type="entry name" value="ATPase_P-typ_cation-transptr_N"/>
</dbReference>
<comment type="subcellular location">
    <subcellularLocation>
        <location evidence="1">Membrane</location>
        <topology evidence="1">Multi-pass membrane protein</topology>
    </subcellularLocation>
</comment>
<name>A0ABR7M3R9_9BACT</name>
<feature type="domain" description="Cation-transporting P-type ATPase N-terminal" evidence="10">
    <location>
        <begin position="1"/>
        <end position="62"/>
    </location>
</feature>
<dbReference type="InterPro" id="IPR023299">
    <property type="entry name" value="ATPase_P-typ_cyto_dom_N"/>
</dbReference>
<dbReference type="SFLD" id="SFLDG00002">
    <property type="entry name" value="C1.7:_P-type_atpase_like"/>
    <property type="match status" value="1"/>
</dbReference>
<keyword evidence="12" id="KW-1185">Reference proteome</keyword>
<evidence type="ECO:0000256" key="4">
    <source>
        <dbReference type="ARBA" id="ARBA00022741"/>
    </source>
</evidence>
<evidence type="ECO:0000256" key="2">
    <source>
        <dbReference type="ARBA" id="ARBA00008804"/>
    </source>
</evidence>
<dbReference type="Pfam" id="PF00702">
    <property type="entry name" value="Hydrolase"/>
    <property type="match status" value="1"/>
</dbReference>
<evidence type="ECO:0000256" key="8">
    <source>
        <dbReference type="ARBA" id="ARBA00023136"/>
    </source>
</evidence>
<dbReference type="InterPro" id="IPR036412">
    <property type="entry name" value="HAD-like_sf"/>
</dbReference>
<dbReference type="SFLD" id="SFLDF00027">
    <property type="entry name" value="p-type_atpase"/>
    <property type="match status" value="1"/>
</dbReference>
<accession>A0ABR7M3R9</accession>
<evidence type="ECO:0000256" key="9">
    <source>
        <dbReference type="SAM" id="Phobius"/>
    </source>
</evidence>
<keyword evidence="3 9" id="KW-0812">Transmembrane</keyword>
<dbReference type="PROSITE" id="PS00154">
    <property type="entry name" value="ATPASE_E1_E2"/>
    <property type="match status" value="1"/>
</dbReference>
<keyword evidence="5" id="KW-0067">ATP-binding</keyword>
<comment type="caution">
    <text evidence="11">The sequence shown here is derived from an EMBL/GenBank/DDBJ whole genome shotgun (WGS) entry which is preliminary data.</text>
</comment>
<dbReference type="PRINTS" id="PR00120">
    <property type="entry name" value="HATPASE"/>
</dbReference>
<dbReference type="SFLD" id="SFLDS00003">
    <property type="entry name" value="Haloacid_Dehalogenase"/>
    <property type="match status" value="1"/>
</dbReference>
<dbReference type="SMART" id="SM00831">
    <property type="entry name" value="Cation_ATPase_N"/>
    <property type="match status" value="1"/>
</dbReference>
<dbReference type="Gene3D" id="1.20.1110.10">
    <property type="entry name" value="Calcium-transporting ATPase, transmembrane domain"/>
    <property type="match status" value="1"/>
</dbReference>
<dbReference type="InterPro" id="IPR018303">
    <property type="entry name" value="ATPase_P-typ_P_site"/>
</dbReference>
<proteinExistence type="inferred from homology"/>
<evidence type="ECO:0000256" key="3">
    <source>
        <dbReference type="ARBA" id="ARBA00022692"/>
    </source>
</evidence>
<dbReference type="InterPro" id="IPR023214">
    <property type="entry name" value="HAD_sf"/>
</dbReference>
<dbReference type="Pfam" id="PF00122">
    <property type="entry name" value="E1-E2_ATPase"/>
    <property type="match status" value="1"/>
</dbReference>
<feature type="transmembrane region" description="Helical" evidence="9">
    <location>
        <begin position="620"/>
        <end position="641"/>
    </location>
</feature>
<feature type="transmembrane region" description="Helical" evidence="9">
    <location>
        <begin position="662"/>
        <end position="680"/>
    </location>
</feature>
<feature type="transmembrane region" description="Helical" evidence="9">
    <location>
        <begin position="42"/>
        <end position="60"/>
    </location>
</feature>
<feature type="transmembrane region" description="Helical" evidence="9">
    <location>
        <begin position="723"/>
        <end position="745"/>
    </location>
</feature>
<comment type="similarity">
    <text evidence="2">Belongs to the cation transport ATPase (P-type) (TC 3.A.3) family. Type IIIA subfamily.</text>
</comment>
<dbReference type="SUPFAM" id="SSF81653">
    <property type="entry name" value="Calcium ATPase, transduction domain A"/>
    <property type="match status" value="1"/>
</dbReference>
<dbReference type="PANTHER" id="PTHR42861">
    <property type="entry name" value="CALCIUM-TRANSPORTING ATPASE"/>
    <property type="match status" value="1"/>
</dbReference>
<dbReference type="EMBL" id="MBUA01000001">
    <property type="protein sequence ID" value="MBC6489660.1"/>
    <property type="molecule type" value="Genomic_DNA"/>
</dbReference>